<dbReference type="HOGENOM" id="CLU_124044_1_0_9"/>
<dbReference type="Gene3D" id="2.170.270.10">
    <property type="entry name" value="SET domain"/>
    <property type="match status" value="1"/>
</dbReference>
<proteinExistence type="predicted"/>
<protein>
    <submittedName>
        <fullName evidence="2">Nuclear protein SET</fullName>
    </submittedName>
</protein>
<dbReference type="GO" id="GO:0062122">
    <property type="term" value="F:histone H3K37 methyltransferase activity"/>
    <property type="evidence" value="ECO:0007669"/>
    <property type="project" value="InterPro"/>
</dbReference>
<gene>
    <name evidence="2" type="ordered locus">Dtox_0784</name>
</gene>
<keyword evidence="3" id="KW-1185">Reference proteome</keyword>
<dbReference type="eggNOG" id="COG2940">
    <property type="taxonomic scope" value="Bacteria"/>
</dbReference>
<feature type="domain" description="SET" evidence="1">
    <location>
        <begin position="1"/>
        <end position="112"/>
    </location>
</feature>
<dbReference type="OrthoDB" id="279507at2"/>
<accession>C8W229</accession>
<dbReference type="EMBL" id="CP001720">
    <property type="protein sequence ID" value="ACV61693.1"/>
    <property type="molecule type" value="Genomic_DNA"/>
</dbReference>
<dbReference type="InterPro" id="IPR001214">
    <property type="entry name" value="SET_dom"/>
</dbReference>
<dbReference type="Pfam" id="PF00856">
    <property type="entry name" value="SET"/>
    <property type="match status" value="1"/>
</dbReference>
<dbReference type="SUPFAM" id="SSF82199">
    <property type="entry name" value="SET domain"/>
    <property type="match status" value="1"/>
</dbReference>
<dbReference type="CDD" id="cd10540">
    <property type="entry name" value="SET_SpSet7-like"/>
    <property type="match status" value="1"/>
</dbReference>
<dbReference type="AlphaFoldDB" id="C8W229"/>
<dbReference type="InterPro" id="IPR009207">
    <property type="entry name" value="SET7_MeTrfase"/>
</dbReference>
<evidence type="ECO:0000313" key="3">
    <source>
        <dbReference type="Proteomes" id="UP000002217"/>
    </source>
</evidence>
<organism evidence="2 3">
    <name type="scientific">Desulfofarcimen acetoxidans (strain ATCC 49208 / DSM 771 / KCTC 5769 / VKM B-1644 / 5575)</name>
    <name type="common">Desulfotomaculum acetoxidans</name>
    <dbReference type="NCBI Taxonomy" id="485916"/>
    <lineage>
        <taxon>Bacteria</taxon>
        <taxon>Bacillati</taxon>
        <taxon>Bacillota</taxon>
        <taxon>Clostridia</taxon>
        <taxon>Eubacteriales</taxon>
        <taxon>Peptococcaceae</taxon>
        <taxon>Desulfofarcimen</taxon>
    </lineage>
</organism>
<dbReference type="PIRSF" id="PIRSF022536">
    <property type="entry name" value="A612L_SET"/>
    <property type="match status" value="1"/>
</dbReference>
<dbReference type="KEGG" id="dae:Dtox_0784"/>
<dbReference type="PROSITE" id="PS50280">
    <property type="entry name" value="SET"/>
    <property type="match status" value="1"/>
</dbReference>
<reference evidence="2 3" key="1">
    <citation type="journal article" date="2009" name="Stand. Genomic Sci.">
        <title>Complete genome sequence of Desulfotomaculum acetoxidans type strain (5575).</title>
        <authorList>
            <person name="Spring S."/>
            <person name="Lapidus A."/>
            <person name="Schroder M."/>
            <person name="Gleim D."/>
            <person name="Sims D."/>
            <person name="Meincke L."/>
            <person name="Glavina Del Rio T."/>
            <person name="Tice H."/>
            <person name="Copeland A."/>
            <person name="Cheng J.F."/>
            <person name="Lucas S."/>
            <person name="Chen F."/>
            <person name="Nolan M."/>
            <person name="Bruce D."/>
            <person name="Goodwin L."/>
            <person name="Pitluck S."/>
            <person name="Ivanova N."/>
            <person name="Mavromatis K."/>
            <person name="Mikhailova N."/>
            <person name="Pati A."/>
            <person name="Chen A."/>
            <person name="Palaniappan K."/>
            <person name="Land M."/>
            <person name="Hauser L."/>
            <person name="Chang Y.J."/>
            <person name="Jeffries C.D."/>
            <person name="Chain P."/>
            <person name="Saunders E."/>
            <person name="Brettin T."/>
            <person name="Detter J.C."/>
            <person name="Goker M."/>
            <person name="Bristow J."/>
            <person name="Eisen J.A."/>
            <person name="Markowitz V."/>
            <person name="Hugenholtz P."/>
            <person name="Kyrpides N.C."/>
            <person name="Klenk H.P."/>
            <person name="Han C."/>
        </authorList>
    </citation>
    <scope>NUCLEOTIDE SEQUENCE [LARGE SCALE GENOMIC DNA]</scope>
    <source>
        <strain evidence="3">ATCC 49208 / DSM 771 / VKM B-1644</strain>
    </source>
</reference>
<dbReference type="InterPro" id="IPR046341">
    <property type="entry name" value="SET_dom_sf"/>
</dbReference>
<dbReference type="Proteomes" id="UP000002217">
    <property type="component" value="Chromosome"/>
</dbReference>
<sequence>MINIADCGKKGRGVLAGKKFKRGEIIEQAPVIVIPGSELYSIKSTVLNDYYFIWAKDENNLKTGAIALGCGSLYNHSYKPNATFNKKHKDLIIEFKALSDIEEGEEITINYNGDPEDDAPLYFEVVGDSPVL</sequence>
<evidence type="ECO:0000313" key="2">
    <source>
        <dbReference type="EMBL" id="ACV61693.1"/>
    </source>
</evidence>
<dbReference type="SMART" id="SM00317">
    <property type="entry name" value="SET"/>
    <property type="match status" value="1"/>
</dbReference>
<dbReference type="RefSeq" id="WP_015756411.1">
    <property type="nucleotide sequence ID" value="NC_013216.1"/>
</dbReference>
<evidence type="ECO:0000259" key="1">
    <source>
        <dbReference type="PROSITE" id="PS50280"/>
    </source>
</evidence>
<name>C8W229_DESAS</name>
<dbReference type="STRING" id="485916.Dtox_0784"/>